<evidence type="ECO:0000313" key="2">
    <source>
        <dbReference type="EMBL" id="KAJ7346921.1"/>
    </source>
</evidence>
<reference evidence="2" key="1">
    <citation type="submission" date="2023-03" db="EMBL/GenBank/DDBJ databases">
        <title>Massive genome expansion in bonnet fungi (Mycena s.s.) driven by repeated elements and novel gene families across ecological guilds.</title>
        <authorList>
            <consortium name="Lawrence Berkeley National Laboratory"/>
            <person name="Harder C.B."/>
            <person name="Miyauchi S."/>
            <person name="Viragh M."/>
            <person name="Kuo A."/>
            <person name="Thoen E."/>
            <person name="Andreopoulos B."/>
            <person name="Lu D."/>
            <person name="Skrede I."/>
            <person name="Drula E."/>
            <person name="Henrissat B."/>
            <person name="Morin E."/>
            <person name="Kohler A."/>
            <person name="Barry K."/>
            <person name="LaButti K."/>
            <person name="Morin E."/>
            <person name="Salamov A."/>
            <person name="Lipzen A."/>
            <person name="Mereny Z."/>
            <person name="Hegedus B."/>
            <person name="Baldrian P."/>
            <person name="Stursova M."/>
            <person name="Weitz H."/>
            <person name="Taylor A."/>
            <person name="Grigoriev I.V."/>
            <person name="Nagy L.G."/>
            <person name="Martin F."/>
            <person name="Kauserud H."/>
        </authorList>
    </citation>
    <scope>NUCLEOTIDE SEQUENCE</scope>
    <source>
        <strain evidence="2">CBHHK002</strain>
    </source>
</reference>
<sequence length="293" mass="32269">MPSGVSLTGMAYMTNPYRQGGSKTWQFDATFFLSRKTEEADGKEITEATSARLRYFNANDLAFGPVGLYVVHAWVGQTDPGYSLGDADTSEYDFVGDIQWLMPLHENIIVEDGDGDTDIASSDNGEPKAKESQGMMPRMPKVDTEYRAYINFCGLPFNNNKKAGKFDIDCEQYTQIAKGGPTTVFPMSCWIVDSPRWKTDAKPVPFGNRFISASGFLVGVEDRTVSGSAHKRRFIIDVDNVIYLGAPPTTAPATPVSSSSAGQRKRPQQDFDGTPDWVKRHKNKSSGPSFSRA</sequence>
<feature type="region of interest" description="Disordered" evidence="1">
    <location>
        <begin position="249"/>
        <end position="293"/>
    </location>
</feature>
<dbReference type="AlphaFoldDB" id="A0AAD7A0D9"/>
<dbReference type="EMBL" id="JARIHO010000020">
    <property type="protein sequence ID" value="KAJ7346921.1"/>
    <property type="molecule type" value="Genomic_DNA"/>
</dbReference>
<keyword evidence="3" id="KW-1185">Reference proteome</keyword>
<evidence type="ECO:0000256" key="1">
    <source>
        <dbReference type="SAM" id="MobiDB-lite"/>
    </source>
</evidence>
<feature type="compositionally biased region" description="Low complexity" evidence="1">
    <location>
        <begin position="249"/>
        <end position="261"/>
    </location>
</feature>
<accession>A0AAD7A0D9</accession>
<dbReference type="Proteomes" id="UP001218218">
    <property type="component" value="Unassembled WGS sequence"/>
</dbReference>
<proteinExistence type="predicted"/>
<protein>
    <submittedName>
        <fullName evidence="2">Uncharacterized protein</fullName>
    </submittedName>
</protein>
<organism evidence="2 3">
    <name type="scientific">Mycena albidolilacea</name>
    <dbReference type="NCBI Taxonomy" id="1033008"/>
    <lineage>
        <taxon>Eukaryota</taxon>
        <taxon>Fungi</taxon>
        <taxon>Dikarya</taxon>
        <taxon>Basidiomycota</taxon>
        <taxon>Agaricomycotina</taxon>
        <taxon>Agaricomycetes</taxon>
        <taxon>Agaricomycetidae</taxon>
        <taxon>Agaricales</taxon>
        <taxon>Marasmiineae</taxon>
        <taxon>Mycenaceae</taxon>
        <taxon>Mycena</taxon>
    </lineage>
</organism>
<comment type="caution">
    <text evidence="2">The sequence shown here is derived from an EMBL/GenBank/DDBJ whole genome shotgun (WGS) entry which is preliminary data.</text>
</comment>
<gene>
    <name evidence="2" type="ORF">DFH08DRAFT_869795</name>
</gene>
<evidence type="ECO:0000313" key="3">
    <source>
        <dbReference type="Proteomes" id="UP001218218"/>
    </source>
</evidence>
<name>A0AAD7A0D9_9AGAR</name>
<feature type="region of interest" description="Disordered" evidence="1">
    <location>
        <begin position="114"/>
        <end position="136"/>
    </location>
</feature>